<dbReference type="InterPro" id="IPR015422">
    <property type="entry name" value="PyrdxlP-dep_Trfase_small"/>
</dbReference>
<dbReference type="Pfam" id="PF00155">
    <property type="entry name" value="Aminotran_1_2"/>
    <property type="match status" value="1"/>
</dbReference>
<dbReference type="InterPro" id="IPR004839">
    <property type="entry name" value="Aminotransferase_I/II_large"/>
</dbReference>
<name>A0A382Q582_9ZZZZ</name>
<sequence length="108" mass="12106">MMQHIVRNLQGVSVDPGYYEKKRDYLCQHLGELGYDVVRPQGAFYLYPKAPIEDDVVFCRTLLNSNVLVVPGRGFGTPGYFRISYCVEDWVLEGAIKGFAQAMAAPQG</sequence>
<dbReference type="Gene3D" id="3.90.1150.10">
    <property type="entry name" value="Aspartate Aminotransferase, domain 1"/>
    <property type="match status" value="1"/>
</dbReference>
<dbReference type="EMBL" id="UINC01111279">
    <property type="protein sequence ID" value="SVC79381.1"/>
    <property type="molecule type" value="Genomic_DNA"/>
</dbReference>
<gene>
    <name evidence="2" type="ORF">METZ01_LOCUS332235</name>
</gene>
<protein>
    <recommendedName>
        <fullName evidence="1">Aminotransferase class I/classII large domain-containing protein</fullName>
    </recommendedName>
</protein>
<accession>A0A382Q582</accession>
<organism evidence="2">
    <name type="scientific">marine metagenome</name>
    <dbReference type="NCBI Taxonomy" id="408172"/>
    <lineage>
        <taxon>unclassified sequences</taxon>
        <taxon>metagenomes</taxon>
        <taxon>ecological metagenomes</taxon>
    </lineage>
</organism>
<evidence type="ECO:0000313" key="2">
    <source>
        <dbReference type="EMBL" id="SVC79381.1"/>
    </source>
</evidence>
<dbReference type="GO" id="GO:0030170">
    <property type="term" value="F:pyridoxal phosphate binding"/>
    <property type="evidence" value="ECO:0007669"/>
    <property type="project" value="InterPro"/>
</dbReference>
<dbReference type="AlphaFoldDB" id="A0A382Q582"/>
<dbReference type="PANTHER" id="PTHR42691:SF1">
    <property type="entry name" value="ASPARTATE AMINOTRANSFERASE YHDR-RELATED"/>
    <property type="match status" value="1"/>
</dbReference>
<evidence type="ECO:0000259" key="1">
    <source>
        <dbReference type="Pfam" id="PF00155"/>
    </source>
</evidence>
<dbReference type="SUPFAM" id="SSF53383">
    <property type="entry name" value="PLP-dependent transferases"/>
    <property type="match status" value="1"/>
</dbReference>
<feature type="domain" description="Aminotransferase class I/classII large" evidence="1">
    <location>
        <begin position="19"/>
        <end position="94"/>
    </location>
</feature>
<proteinExistence type="predicted"/>
<dbReference type="PANTHER" id="PTHR42691">
    <property type="entry name" value="ASPARTATE AMINOTRANSFERASE YHDR-RELATED"/>
    <property type="match status" value="1"/>
</dbReference>
<reference evidence="2" key="1">
    <citation type="submission" date="2018-05" db="EMBL/GenBank/DDBJ databases">
        <authorList>
            <person name="Lanie J.A."/>
            <person name="Ng W.-L."/>
            <person name="Kazmierczak K.M."/>
            <person name="Andrzejewski T.M."/>
            <person name="Davidsen T.M."/>
            <person name="Wayne K.J."/>
            <person name="Tettelin H."/>
            <person name="Glass J.I."/>
            <person name="Rusch D."/>
            <person name="Podicherti R."/>
            <person name="Tsui H.-C.T."/>
            <person name="Winkler M.E."/>
        </authorList>
    </citation>
    <scope>NUCLEOTIDE SEQUENCE</scope>
</reference>
<dbReference type="InterPro" id="IPR015424">
    <property type="entry name" value="PyrdxlP-dep_Trfase"/>
</dbReference>